<protein>
    <submittedName>
        <fullName evidence="6">SH3 domain-containing protein</fullName>
    </submittedName>
</protein>
<evidence type="ECO:0000313" key="6">
    <source>
        <dbReference type="EMBL" id="MFD2097963.1"/>
    </source>
</evidence>
<sequence length="288" mass="32269">MEKLALLAACLIILMLLTVCPARAADSMAASALSVEATPPPDSPEPAEEAPTGDESGWFDWFSEDERELALEIAEPYIELRTGPGRGFPIFHVVERGRQVVVLKRRTDWVKVKTPRQKEGWVHADDIEKTLEQGQRVVFNRGSFDNFQQRRWEGGFSGGDLEGANLLSAYIGYAFTENLSIEFTANQALGDVSDSTLLDIGLVHQAFPDWRVSPFFGVGAGLISTDPHSSLVETEDRDDETLHAAVGARIYLARRFMLRAEYRHYMVLTDRDENEELEAWKLGVSVYF</sequence>
<evidence type="ECO:0000256" key="3">
    <source>
        <dbReference type="SAM" id="SignalP"/>
    </source>
</evidence>
<evidence type="ECO:0000256" key="2">
    <source>
        <dbReference type="SAM" id="MobiDB-lite"/>
    </source>
</evidence>
<keyword evidence="1 3" id="KW-0732">Signal</keyword>
<feature type="chain" id="PRO_5046047592" evidence="3">
    <location>
        <begin position="25"/>
        <end position="288"/>
    </location>
</feature>
<dbReference type="InterPro" id="IPR011250">
    <property type="entry name" value="OMP/PagP_B-barrel"/>
</dbReference>
<dbReference type="RefSeq" id="WP_345340104.1">
    <property type="nucleotide sequence ID" value="NZ_BAABLI010000013.1"/>
</dbReference>
<feature type="domain" description="Outer membrane protein beta-barrel" evidence="5">
    <location>
        <begin position="158"/>
        <end position="288"/>
    </location>
</feature>
<keyword evidence="7" id="KW-1185">Reference proteome</keyword>
<dbReference type="Gene3D" id="2.30.30.40">
    <property type="entry name" value="SH3 Domains"/>
    <property type="match status" value="1"/>
</dbReference>
<reference evidence="7" key="1">
    <citation type="journal article" date="2019" name="Int. J. Syst. Evol. Microbiol.">
        <title>The Global Catalogue of Microorganisms (GCM) 10K type strain sequencing project: providing services to taxonomists for standard genome sequencing and annotation.</title>
        <authorList>
            <consortium name="The Broad Institute Genomics Platform"/>
            <consortium name="The Broad Institute Genome Sequencing Center for Infectious Disease"/>
            <person name="Wu L."/>
            <person name="Ma J."/>
        </authorList>
    </citation>
    <scope>NUCLEOTIDE SEQUENCE [LARGE SCALE GENOMIC DNA]</scope>
    <source>
        <strain evidence="7">CGMCC 1.10992</strain>
    </source>
</reference>
<dbReference type="SUPFAM" id="SSF56925">
    <property type="entry name" value="OMPA-like"/>
    <property type="match status" value="1"/>
</dbReference>
<evidence type="ECO:0000259" key="5">
    <source>
        <dbReference type="Pfam" id="PF13505"/>
    </source>
</evidence>
<dbReference type="InterPro" id="IPR003646">
    <property type="entry name" value="SH3-like_bac-type"/>
</dbReference>
<comment type="caution">
    <text evidence="6">The sequence shown here is derived from an EMBL/GenBank/DDBJ whole genome shotgun (WGS) entry which is preliminary data.</text>
</comment>
<evidence type="ECO:0000256" key="1">
    <source>
        <dbReference type="ARBA" id="ARBA00022729"/>
    </source>
</evidence>
<evidence type="ECO:0000313" key="7">
    <source>
        <dbReference type="Proteomes" id="UP001597380"/>
    </source>
</evidence>
<feature type="region of interest" description="Disordered" evidence="2">
    <location>
        <begin position="35"/>
        <end position="57"/>
    </location>
</feature>
<dbReference type="Gene3D" id="2.40.160.20">
    <property type="match status" value="1"/>
</dbReference>
<organism evidence="6 7">
    <name type="scientific">Corallincola platygyrae</name>
    <dbReference type="NCBI Taxonomy" id="1193278"/>
    <lineage>
        <taxon>Bacteria</taxon>
        <taxon>Pseudomonadati</taxon>
        <taxon>Pseudomonadota</taxon>
        <taxon>Gammaproteobacteria</taxon>
        <taxon>Alteromonadales</taxon>
        <taxon>Psychromonadaceae</taxon>
        <taxon>Corallincola</taxon>
    </lineage>
</organism>
<feature type="signal peptide" evidence="3">
    <location>
        <begin position="1"/>
        <end position="24"/>
    </location>
</feature>
<proteinExistence type="predicted"/>
<accession>A0ABW4XUH6</accession>
<dbReference type="Proteomes" id="UP001597380">
    <property type="component" value="Unassembled WGS sequence"/>
</dbReference>
<gene>
    <name evidence="6" type="ORF">ACFSJ3_18395</name>
</gene>
<dbReference type="Pfam" id="PF08239">
    <property type="entry name" value="SH3_3"/>
    <property type="match status" value="1"/>
</dbReference>
<dbReference type="Pfam" id="PF13505">
    <property type="entry name" value="OMP_b-brl"/>
    <property type="match status" value="1"/>
</dbReference>
<name>A0ABW4XUH6_9GAMM</name>
<evidence type="ECO:0000259" key="4">
    <source>
        <dbReference type="Pfam" id="PF08239"/>
    </source>
</evidence>
<dbReference type="InterPro" id="IPR027385">
    <property type="entry name" value="Beta-barrel_OMP"/>
</dbReference>
<feature type="domain" description="SH3b" evidence="4">
    <location>
        <begin position="80"/>
        <end position="127"/>
    </location>
</feature>
<dbReference type="EMBL" id="JBHUHT010000030">
    <property type="protein sequence ID" value="MFD2097963.1"/>
    <property type="molecule type" value="Genomic_DNA"/>
</dbReference>